<dbReference type="InterPro" id="IPR000531">
    <property type="entry name" value="Beta-barrel_TonB"/>
</dbReference>
<evidence type="ECO:0000256" key="6">
    <source>
        <dbReference type="ARBA" id="ARBA00023136"/>
    </source>
</evidence>
<dbReference type="Pfam" id="PF07715">
    <property type="entry name" value="Plug"/>
    <property type="match status" value="1"/>
</dbReference>
<evidence type="ECO:0000256" key="3">
    <source>
        <dbReference type="ARBA" id="ARBA00022452"/>
    </source>
</evidence>
<dbReference type="SUPFAM" id="SSF56935">
    <property type="entry name" value="Porins"/>
    <property type="match status" value="1"/>
</dbReference>
<dbReference type="PANTHER" id="PTHR40980:SF4">
    <property type="entry name" value="TONB-DEPENDENT RECEPTOR-LIKE BETA-BARREL DOMAIN-CONTAINING PROTEIN"/>
    <property type="match status" value="1"/>
</dbReference>
<dbReference type="PROSITE" id="PS52016">
    <property type="entry name" value="TONB_DEPENDENT_REC_3"/>
    <property type="match status" value="1"/>
</dbReference>
<proteinExistence type="inferred from homology"/>
<keyword evidence="7 8" id="KW-0998">Cell outer membrane</keyword>
<dbReference type="InterPro" id="IPR037066">
    <property type="entry name" value="Plug_dom_sf"/>
</dbReference>
<dbReference type="Proteomes" id="UP001184150">
    <property type="component" value="Unassembled WGS sequence"/>
</dbReference>
<evidence type="ECO:0000256" key="10">
    <source>
        <dbReference type="SAM" id="SignalP"/>
    </source>
</evidence>
<gene>
    <name evidence="13" type="ORF">J2792_002013</name>
</gene>
<evidence type="ECO:0000256" key="5">
    <source>
        <dbReference type="ARBA" id="ARBA00023077"/>
    </source>
</evidence>
<protein>
    <submittedName>
        <fullName evidence="13">TonB-dependent receptor</fullName>
    </submittedName>
</protein>
<dbReference type="InterPro" id="IPR036942">
    <property type="entry name" value="Beta-barrel_TonB_sf"/>
</dbReference>
<evidence type="ECO:0000256" key="9">
    <source>
        <dbReference type="RuleBase" id="RU003357"/>
    </source>
</evidence>
<accession>A0ABU1MLC6</accession>
<evidence type="ECO:0000313" key="14">
    <source>
        <dbReference type="Proteomes" id="UP001184150"/>
    </source>
</evidence>
<dbReference type="PANTHER" id="PTHR40980">
    <property type="entry name" value="PLUG DOMAIN-CONTAINING PROTEIN"/>
    <property type="match status" value="1"/>
</dbReference>
<organism evidence="13 14">
    <name type="scientific">Novosphingobium capsulatum</name>
    <dbReference type="NCBI Taxonomy" id="13688"/>
    <lineage>
        <taxon>Bacteria</taxon>
        <taxon>Pseudomonadati</taxon>
        <taxon>Pseudomonadota</taxon>
        <taxon>Alphaproteobacteria</taxon>
        <taxon>Sphingomonadales</taxon>
        <taxon>Sphingomonadaceae</taxon>
        <taxon>Novosphingobium</taxon>
    </lineage>
</organism>
<dbReference type="InterPro" id="IPR039426">
    <property type="entry name" value="TonB-dep_rcpt-like"/>
</dbReference>
<keyword evidence="2 8" id="KW-0813">Transport</keyword>
<feature type="domain" description="TonB-dependent receptor-like beta-barrel" evidence="11">
    <location>
        <begin position="433"/>
        <end position="905"/>
    </location>
</feature>
<dbReference type="Gene3D" id="2.40.170.20">
    <property type="entry name" value="TonB-dependent receptor, beta-barrel domain"/>
    <property type="match status" value="1"/>
</dbReference>
<dbReference type="NCBIfam" id="TIGR01782">
    <property type="entry name" value="TonB-Xanth-Caul"/>
    <property type="match status" value="1"/>
</dbReference>
<feature type="chain" id="PRO_5046117439" evidence="10">
    <location>
        <begin position="25"/>
        <end position="940"/>
    </location>
</feature>
<dbReference type="InterPro" id="IPR012910">
    <property type="entry name" value="Plug_dom"/>
</dbReference>
<dbReference type="Gene3D" id="2.170.130.10">
    <property type="entry name" value="TonB-dependent receptor, plug domain"/>
    <property type="match status" value="1"/>
</dbReference>
<dbReference type="EMBL" id="JAVDRD010000004">
    <property type="protein sequence ID" value="MDR6511141.1"/>
    <property type="molecule type" value="Genomic_DNA"/>
</dbReference>
<evidence type="ECO:0000256" key="8">
    <source>
        <dbReference type="PROSITE-ProRule" id="PRU01360"/>
    </source>
</evidence>
<comment type="caution">
    <text evidence="13">The sequence shown here is derived from an EMBL/GenBank/DDBJ whole genome shotgun (WGS) entry which is preliminary data.</text>
</comment>
<keyword evidence="14" id="KW-1185">Reference proteome</keyword>
<keyword evidence="13" id="KW-0675">Receptor</keyword>
<reference evidence="13 14" key="1">
    <citation type="submission" date="2023-07" db="EMBL/GenBank/DDBJ databases">
        <title>Sorghum-associated microbial communities from plants grown in Nebraska, USA.</title>
        <authorList>
            <person name="Schachtman D."/>
        </authorList>
    </citation>
    <scope>NUCLEOTIDE SEQUENCE [LARGE SCALE GENOMIC DNA]</scope>
    <source>
        <strain evidence="13 14">DS1027</strain>
    </source>
</reference>
<evidence type="ECO:0000256" key="7">
    <source>
        <dbReference type="ARBA" id="ARBA00023237"/>
    </source>
</evidence>
<evidence type="ECO:0000256" key="1">
    <source>
        <dbReference type="ARBA" id="ARBA00004571"/>
    </source>
</evidence>
<feature type="domain" description="TonB-dependent receptor plug" evidence="12">
    <location>
        <begin position="68"/>
        <end position="182"/>
    </location>
</feature>
<dbReference type="InterPro" id="IPR010104">
    <property type="entry name" value="TonB_rcpt_bac"/>
</dbReference>
<evidence type="ECO:0000256" key="4">
    <source>
        <dbReference type="ARBA" id="ARBA00022692"/>
    </source>
</evidence>
<name>A0ABU1MLC6_9SPHN</name>
<keyword evidence="5 9" id="KW-0798">TonB box</keyword>
<evidence type="ECO:0000256" key="2">
    <source>
        <dbReference type="ARBA" id="ARBA00022448"/>
    </source>
</evidence>
<keyword evidence="6 8" id="KW-0472">Membrane</keyword>
<evidence type="ECO:0000259" key="11">
    <source>
        <dbReference type="Pfam" id="PF00593"/>
    </source>
</evidence>
<keyword evidence="4 8" id="KW-0812">Transmembrane</keyword>
<dbReference type="RefSeq" id="WP_309805094.1">
    <property type="nucleotide sequence ID" value="NZ_JAVDRD010000004.1"/>
</dbReference>
<keyword evidence="10" id="KW-0732">Signal</keyword>
<evidence type="ECO:0000259" key="12">
    <source>
        <dbReference type="Pfam" id="PF07715"/>
    </source>
</evidence>
<comment type="subcellular location">
    <subcellularLocation>
        <location evidence="1 8">Cell outer membrane</location>
        <topology evidence="1 8">Multi-pass membrane protein</topology>
    </subcellularLocation>
</comment>
<comment type="similarity">
    <text evidence="8 9">Belongs to the TonB-dependent receptor family.</text>
</comment>
<feature type="signal peptide" evidence="10">
    <location>
        <begin position="1"/>
        <end position="24"/>
    </location>
</feature>
<keyword evidence="3 8" id="KW-1134">Transmembrane beta strand</keyword>
<evidence type="ECO:0000313" key="13">
    <source>
        <dbReference type="EMBL" id="MDR6511141.1"/>
    </source>
</evidence>
<dbReference type="Pfam" id="PF00593">
    <property type="entry name" value="TonB_dep_Rec_b-barrel"/>
    <property type="match status" value="1"/>
</dbReference>
<sequence length="940" mass="101458">MPVSYLRPALLASALHTMIVPALAQQAPLPAPDATADSAGDSAAPADAERAIVVIGTRKQAADIQFQSSHPISVLSEEDLRHTAVHNVAEALGLLPGVNVVNTGSSFIGGVDGASRGEGMYVAIRGLNSEYNVNLINGVNVAQGQPYSRGVQLTLLPPTGLNTIVLNKASRADMDGDAIGGTVDFRTPSAFDYSDRLHGSVTASGRLETRARTYGDSGLGGGLAAEISSRFGPGHTMGIYVSGYYDKRTYTNSEIRGAQSAHDDGSWGYLNASDSKGTSYPGLDPQRNAALTGFDAGVSSGKTRRFGGNASLDWRPDDTTRVYLRGTYAKALTEQDSTLAQFNGGTKAWILSPGTDRYVLTVPSVSVRNYFETNPETAILATAAFGGEKQLGDWKIAPEVFYSEGHNNRPNHIEASARINQSDKYTSGSKIPLGGQSVGYSDNYPVALYNQAIFNAFDNSASVLPARRAGQLTEQFSGQRKWGGRLDISRDFTDGGLLQSIAFGAKLQSSKRNVTSRDWTTDYVANYVGHAVTWGQLGLTNGTYAHTYPGLYDWSLPRFNKTALFNLFNKYQFANEADGSSYNSFDTCGSLYVNNFNCGTLSGRETVAAAYATATLKAGNLEIIPGLRFEHTTINNTYWVMAYSGGVEQPGAFASNRTTYNELLPSLFANWRPSSTLVARGDVWFSYTRPPFFQLGGSSTARTGDDGKTTIVQGNPNLKPIRAINVDSSVEWNFAPSGHVMLGGYYKRLTNYLYDSGTTLLNTATNDGTNQTFITRPLNGGSGNVYGLEFQVQKTFVELPGALRGFGIGANLTRQWTKVDIGNGVMRNIQNAPDVMGQARVFYALGGFSIDAIYNYTGAYLESYNYLGQPTGWDDRWVRPVKRVDLHAGYDFGNGLKADVSVANLFNNYTYWAHIGRHSLAISDIVNSGTTALASVKYSF</sequence>